<feature type="transmembrane region" description="Helical" evidence="2">
    <location>
        <begin position="159"/>
        <end position="187"/>
    </location>
</feature>
<gene>
    <name evidence="3" type="ORF">PCOR1329_LOCUS84487</name>
</gene>
<feature type="region of interest" description="Disordered" evidence="1">
    <location>
        <begin position="514"/>
        <end position="542"/>
    </location>
</feature>
<dbReference type="InterPro" id="IPR029058">
    <property type="entry name" value="AB_hydrolase_fold"/>
</dbReference>
<organism evidence="3 4">
    <name type="scientific">Prorocentrum cordatum</name>
    <dbReference type="NCBI Taxonomy" id="2364126"/>
    <lineage>
        <taxon>Eukaryota</taxon>
        <taxon>Sar</taxon>
        <taxon>Alveolata</taxon>
        <taxon>Dinophyceae</taxon>
        <taxon>Prorocentrales</taxon>
        <taxon>Prorocentraceae</taxon>
        <taxon>Prorocentrum</taxon>
    </lineage>
</organism>
<dbReference type="SUPFAM" id="SSF53474">
    <property type="entry name" value="alpha/beta-Hydrolases"/>
    <property type="match status" value="1"/>
</dbReference>
<evidence type="ECO:0000256" key="2">
    <source>
        <dbReference type="SAM" id="Phobius"/>
    </source>
</evidence>
<dbReference type="Gene3D" id="3.40.50.1820">
    <property type="entry name" value="alpha/beta hydrolase"/>
    <property type="match status" value="1"/>
</dbReference>
<evidence type="ECO:0000256" key="1">
    <source>
        <dbReference type="SAM" id="MobiDB-lite"/>
    </source>
</evidence>
<dbReference type="Proteomes" id="UP001189429">
    <property type="component" value="Unassembled WGS sequence"/>
</dbReference>
<reference evidence="3" key="1">
    <citation type="submission" date="2023-10" db="EMBL/GenBank/DDBJ databases">
        <authorList>
            <person name="Chen Y."/>
            <person name="Shah S."/>
            <person name="Dougan E. K."/>
            <person name="Thang M."/>
            <person name="Chan C."/>
        </authorList>
    </citation>
    <scope>NUCLEOTIDE SEQUENCE [LARGE SCALE GENOMIC DNA]</scope>
</reference>
<keyword evidence="4" id="KW-1185">Reference proteome</keyword>
<feature type="transmembrane region" description="Helical" evidence="2">
    <location>
        <begin position="193"/>
        <end position="213"/>
    </location>
</feature>
<keyword evidence="2" id="KW-1133">Transmembrane helix</keyword>
<dbReference type="EMBL" id="CAUYUJ010022359">
    <property type="protein sequence ID" value="CAK0910263.1"/>
    <property type="molecule type" value="Genomic_DNA"/>
</dbReference>
<proteinExistence type="predicted"/>
<keyword evidence="2" id="KW-0472">Membrane</keyword>
<accession>A0ABN9YFH2</accession>
<evidence type="ECO:0000313" key="3">
    <source>
        <dbReference type="EMBL" id="CAK0910263.1"/>
    </source>
</evidence>
<protein>
    <recommendedName>
        <fullName evidence="5">AB hydrolase-1 domain-containing protein</fullName>
    </recommendedName>
</protein>
<keyword evidence="2" id="KW-0812">Transmembrane</keyword>
<sequence length="611" mass="63569">MWRKCRARFWQIVDFTGGGREGESDDEGDSSAERGTPYCTIIAAGLAVGTVGSLMLGDDLAGGEKAANASEVLRPLDGVGAGLCASLVLSGCLGALPPCEAEPGRAPRSRLAAARRQVVADLTAYESNVRVTLLAGAAVAGLHAACSARPGWLAAARGWFAAALAFPVFAVQGSGTLLFELCVILPVAAAAGALRECLVGLLVGAALCARFWIRFLQDRFLYHPRRYDALPLWDQAYEFGGQMCTMEKVSYAIRRPILGSFEQSAFLLRPESGVSVLWVVHGGNAMLATDWLSILDGVLRQIPPIGIGFLLVDYPGRYGLNAGRPSPGAALAASQAAVAAALAALQEAPRVCLLGHSLGCAASAQLAASLIPPAHMVISAPFSDIPTMEGAGRPAARAAAALLPARAALAGAPPVAQPRPGAGGRQGRLARQHHPWPEGRVGAFLHGSDAAPPGGRGRLRRRKTVEAHSLAAGAALNGARGRVESVQGERVVVRFGADEPKAVRQENVRIVDAPLEGRGGGSRSAPRLPRRGGRRGAQRRVAEGGACARGVLPGVGRRRRASVTLGAPRSRAESAAPLPVVKSVQSSEKLCTHADLILVHTSSSGRQFLPR</sequence>
<evidence type="ECO:0000313" key="4">
    <source>
        <dbReference type="Proteomes" id="UP001189429"/>
    </source>
</evidence>
<feature type="region of interest" description="Disordered" evidence="1">
    <location>
        <begin position="412"/>
        <end position="432"/>
    </location>
</feature>
<name>A0ABN9YFH2_9DINO</name>
<feature type="compositionally biased region" description="Basic residues" evidence="1">
    <location>
        <begin position="528"/>
        <end position="538"/>
    </location>
</feature>
<comment type="caution">
    <text evidence="3">The sequence shown here is derived from an EMBL/GenBank/DDBJ whole genome shotgun (WGS) entry which is preliminary data.</text>
</comment>
<evidence type="ECO:0008006" key="5">
    <source>
        <dbReference type="Google" id="ProtNLM"/>
    </source>
</evidence>